<dbReference type="InterPro" id="IPR047057">
    <property type="entry name" value="MerR_fam"/>
</dbReference>
<dbReference type="Gene3D" id="1.10.1660.10">
    <property type="match status" value="1"/>
</dbReference>
<evidence type="ECO:0000256" key="1">
    <source>
        <dbReference type="ARBA" id="ARBA00023015"/>
    </source>
</evidence>
<dbReference type="InterPro" id="IPR009061">
    <property type="entry name" value="DNA-bd_dom_put_sf"/>
</dbReference>
<proteinExistence type="predicted"/>
<keyword evidence="3" id="KW-0010">Activator</keyword>
<reference evidence="6 7" key="1">
    <citation type="submission" date="2024-08" db="EMBL/GenBank/DDBJ databases">
        <authorList>
            <person name="Arias E."/>
        </authorList>
    </citation>
    <scope>NUCLEOTIDE SEQUENCE [LARGE SCALE GENOMIC DNA]</scope>
    <source>
        <strain evidence="6 7">FAM 25317</strain>
    </source>
</reference>
<evidence type="ECO:0000256" key="3">
    <source>
        <dbReference type="ARBA" id="ARBA00023159"/>
    </source>
</evidence>
<evidence type="ECO:0000313" key="6">
    <source>
        <dbReference type="EMBL" id="MFL2029533.1"/>
    </source>
</evidence>
<keyword evidence="4" id="KW-0804">Transcription</keyword>
<evidence type="ECO:0000313" key="7">
    <source>
        <dbReference type="Proteomes" id="UP001625389"/>
    </source>
</evidence>
<dbReference type="EMBL" id="JBGQPK010000029">
    <property type="protein sequence ID" value="MFL2029533.1"/>
    <property type="molecule type" value="Genomic_DNA"/>
</dbReference>
<feature type="domain" description="HTH merR-type" evidence="5">
    <location>
        <begin position="1"/>
        <end position="69"/>
    </location>
</feature>
<dbReference type="PANTHER" id="PTHR30204:SF90">
    <property type="entry name" value="HTH-TYPE TRANSCRIPTIONAL ACTIVATOR MTA"/>
    <property type="match status" value="1"/>
</dbReference>
<evidence type="ECO:0000256" key="2">
    <source>
        <dbReference type="ARBA" id="ARBA00023125"/>
    </source>
</evidence>
<dbReference type="Gene3D" id="1.10.490.50">
    <property type="entry name" value="Antibiotic binding domain of TipA-like multidrug resistance regulators"/>
    <property type="match status" value="1"/>
</dbReference>
<dbReference type="RefSeq" id="WP_125550298.1">
    <property type="nucleotide sequence ID" value="NZ_JBGQPK010000029.1"/>
</dbReference>
<evidence type="ECO:0000259" key="5">
    <source>
        <dbReference type="PROSITE" id="PS50937"/>
    </source>
</evidence>
<dbReference type="InterPro" id="IPR036244">
    <property type="entry name" value="TipA-like_antibiotic-bd"/>
</dbReference>
<organism evidence="6 7">
    <name type="scientific">Loigolactobacillus zhaoyuanensis</name>
    <dbReference type="NCBI Taxonomy" id="2486017"/>
    <lineage>
        <taxon>Bacteria</taxon>
        <taxon>Bacillati</taxon>
        <taxon>Bacillota</taxon>
        <taxon>Bacilli</taxon>
        <taxon>Lactobacillales</taxon>
        <taxon>Lactobacillaceae</taxon>
        <taxon>Loigolactobacillus</taxon>
    </lineage>
</organism>
<dbReference type="PRINTS" id="PR00040">
    <property type="entry name" value="HTHMERR"/>
</dbReference>
<dbReference type="SMART" id="SM00422">
    <property type="entry name" value="HTH_MERR"/>
    <property type="match status" value="1"/>
</dbReference>
<dbReference type="Pfam" id="PF13411">
    <property type="entry name" value="MerR_1"/>
    <property type="match status" value="1"/>
</dbReference>
<name>A0ABW8UHI7_9LACO</name>
<dbReference type="PANTHER" id="PTHR30204">
    <property type="entry name" value="REDOX-CYCLING DRUG-SENSING TRANSCRIPTIONAL ACTIVATOR SOXR"/>
    <property type="match status" value="1"/>
</dbReference>
<dbReference type="InterPro" id="IPR000551">
    <property type="entry name" value="MerR-type_HTH_dom"/>
</dbReference>
<comment type="caution">
    <text evidence="6">The sequence shown here is derived from an EMBL/GenBank/DDBJ whole genome shotgun (WGS) entry which is preliminary data.</text>
</comment>
<dbReference type="SUPFAM" id="SSF89082">
    <property type="entry name" value="Antibiotic binding domain of TipA-like multidrug resistance regulators"/>
    <property type="match status" value="1"/>
</dbReference>
<evidence type="ECO:0000256" key="4">
    <source>
        <dbReference type="ARBA" id="ARBA00023163"/>
    </source>
</evidence>
<dbReference type="SUPFAM" id="SSF46955">
    <property type="entry name" value="Putative DNA-binding domain"/>
    <property type="match status" value="1"/>
</dbReference>
<keyword evidence="2" id="KW-0238">DNA-binding</keyword>
<sequence>MYTIQQLARLAGVSTRTLRYYDQIGLLNSQRGENGYRLYGEAEVDLLQEIRFLRLFDMKLSQIQQIIHQPPAARARALRHQRIKIVQEQTRLTHLLQTLDQVLDEQKGVTTMTDQEKFAAFKEKQVAENDAQYGEEIRAKYGEETITQSNEKYLNLTATEMTAMEQINAELMLTLQQVTIEQDITSSTAKRVFALHKKWLGYSWANYTAAAHRGLGEMYVNDPRFAKYYNKGAHSPAAAEWLNRIIQQYARD</sequence>
<dbReference type="Pfam" id="PF07739">
    <property type="entry name" value="TipAS"/>
    <property type="match status" value="1"/>
</dbReference>
<keyword evidence="7" id="KW-1185">Reference proteome</keyword>
<dbReference type="CDD" id="cd01106">
    <property type="entry name" value="HTH_TipAL-Mta"/>
    <property type="match status" value="1"/>
</dbReference>
<dbReference type="PROSITE" id="PS50937">
    <property type="entry name" value="HTH_MERR_2"/>
    <property type="match status" value="1"/>
</dbReference>
<protein>
    <submittedName>
        <fullName evidence="6">MerR family transcriptional regulator</fullName>
    </submittedName>
</protein>
<gene>
    <name evidence="6" type="ORF">ACEN34_07885</name>
</gene>
<dbReference type="InterPro" id="IPR012925">
    <property type="entry name" value="TipAS_dom"/>
</dbReference>
<keyword evidence="1" id="KW-0805">Transcription regulation</keyword>
<dbReference type="Proteomes" id="UP001625389">
    <property type="component" value="Unassembled WGS sequence"/>
</dbReference>
<accession>A0ABW8UHI7</accession>